<feature type="compositionally biased region" description="Basic and acidic residues" evidence="8">
    <location>
        <begin position="1237"/>
        <end position="1253"/>
    </location>
</feature>
<keyword evidence="6" id="KW-0106">Calcium</keyword>
<feature type="compositionally biased region" description="Basic and acidic residues" evidence="8">
    <location>
        <begin position="1365"/>
        <end position="1374"/>
    </location>
</feature>
<dbReference type="Pfam" id="PF01532">
    <property type="entry name" value="Glyco_hydro_47"/>
    <property type="match status" value="1"/>
</dbReference>
<feature type="binding site" evidence="6">
    <location>
        <position position="414"/>
    </location>
    <ligand>
        <name>Ca(2+)</name>
        <dbReference type="ChEBI" id="CHEBI:29108"/>
    </ligand>
</feature>
<feature type="region of interest" description="Disordered" evidence="8">
    <location>
        <begin position="933"/>
        <end position="1027"/>
    </location>
</feature>
<feature type="active site" description="Proton donor" evidence="5">
    <location>
        <position position="69"/>
    </location>
</feature>
<keyword evidence="10" id="KW-1185">Reference proteome</keyword>
<feature type="compositionally biased region" description="Basic and acidic residues" evidence="8">
    <location>
        <begin position="935"/>
        <end position="955"/>
    </location>
</feature>
<evidence type="ECO:0000256" key="4">
    <source>
        <dbReference type="ARBA" id="ARBA00023180"/>
    </source>
</evidence>
<feature type="compositionally biased region" description="Basic and acidic residues" evidence="8">
    <location>
        <begin position="1044"/>
        <end position="1059"/>
    </location>
</feature>
<dbReference type="InterPro" id="IPR036026">
    <property type="entry name" value="Seven-hairpin_glycosidases"/>
</dbReference>
<sequence length="1374" mass="152866">MPLNCKGRYRGTEPSRGDVDDILGNFSMTLIDSLDSLVIFGEINKFEDAVKLVIDDVEFDNDIVVSTFETNIRVLGGLLGGHVAADVLKNDGLAMEWYNDELLTMAKEIGERLMPAFNTTTGIPYPKVNLRYGVADPRSRTGTESATCTACAGTMIMEFGALSRLTGDPKFETVAHKAMKALWTYRSRSSDLVGTVINIHNGEWVRRDSGVGAGIDSYYEYCLKAYILLGEEDYLQRFNQHYKAVMRYINRDSLFLNVHMNNPSKRSVTYMDSLQAFWPGLQVLKGDIKSAIELHEVFYSVAKRHTFLPEAFTTNFEVHWGQHFLRPELVESTYFLYEATKDPYYLDVGKYIVENLNKYTRVLCGFAAVKDVRTLSHENRMDSFLLSETLKYLYLLFTNKEDLLINLQDFVFTTEAHILPLALSNWNGSSSQNNVYESENLHDHSCPRTTKDDSMMSFAEKIRKRSRQTNADRSCPKTKEKQSFVKSKTTAPLLRAEQFIPGNKDHLLILKAMGISVTKTDDGKVQLMQDASSADNTEMASEGITFMQSMIELAKFRSNDAEYLPRVVQILSPPYDGNIVLNAGPAQFGIDLGKSGMGVSAEIVLADPFKGCTELTNKEAADHRIVVMERGDCMFIDKVRIAESLGAVGAIIIDNNEGSSSESQPMFAMSGDGSSNNINIPAVFLFHNEGQVLQKSIQIAGYHGTRENLRVRLADKALKKDANTKGALPSTDATQTAGKEKATAEQMPELQQENNLHEPISQPVESRKLDKVENEVNKLIHLMKNVVKQPGFEFLTRNTQANTKASVMMGEINSADKRERWLYDVMMENWQEKEQLGENGESKSGSVDEVVGKFQDGVFSIKARKVSSSQGEECWSVKEGSEARKTSEAFLNTVVQPANTRDSEIFVVGNVGDRKLSGEDTVYDVNTLRQTVGENSHEQSGEHSESERSQHEVDKAAVSGEKMVSSDDSMDVNDALNRDTRHCDTSVDQGETAQEHGEINQDEVDKAAVSREKMVSSDGSMDVNDALNRDTRHCDTSIDQGETAQEHGEINQDEVDKNAETVASSDSSMNEKDAVDKDVYITDSMYGDLTPDQGETSHEQGTQKYDDDTKNTISGDSLMNGNDVGKIVYFSDCMTGNPRVDGGDILINGNDVGKIVYKYSGSKDDTQATGDIRDPGEHDTTADLNSFEDTNENDGHVLLSETGNPDDKSQEGEGSESIGEGAEQDAERTFETITNDGAKEDSKQNVDSGRNEEPGQDVFGNDTSQDLYVETDKQESISREDKMLKQSESVSMKTDKKSEVRNIQDINEQRDSEKLTENLDDRTSIEEQNQASIHDSVIQKDLNSENYLYNSNSEESQAPDVSPVTEDKSTLDEF</sequence>
<feature type="region of interest" description="Disordered" evidence="8">
    <location>
        <begin position="722"/>
        <end position="769"/>
    </location>
</feature>
<evidence type="ECO:0000256" key="3">
    <source>
        <dbReference type="ARBA" id="ARBA00022824"/>
    </source>
</evidence>
<name>A0A6S7G7U0_PARCT</name>
<dbReference type="InterPro" id="IPR046450">
    <property type="entry name" value="PA_dom_sf"/>
</dbReference>
<evidence type="ECO:0000256" key="5">
    <source>
        <dbReference type="PIRSR" id="PIRSR601382-1"/>
    </source>
</evidence>
<dbReference type="Gene3D" id="3.50.30.30">
    <property type="match status" value="1"/>
</dbReference>
<evidence type="ECO:0000256" key="7">
    <source>
        <dbReference type="RuleBase" id="RU361193"/>
    </source>
</evidence>
<dbReference type="PANTHER" id="PTHR45679:SF2">
    <property type="entry name" value="ER DEGRADATION-ENHANCING ALPHA-MANNOSIDASE-LIKE PROTEIN 3"/>
    <property type="match status" value="1"/>
</dbReference>
<gene>
    <name evidence="9" type="ORF">PACLA_8A053553</name>
</gene>
<evidence type="ECO:0000313" key="10">
    <source>
        <dbReference type="Proteomes" id="UP001152795"/>
    </source>
</evidence>
<dbReference type="InterPro" id="IPR001382">
    <property type="entry name" value="Glyco_hydro_47"/>
</dbReference>
<keyword evidence="7" id="KW-0378">Hydrolase</keyword>
<comment type="subcellular location">
    <subcellularLocation>
        <location evidence="1">Endoplasmic reticulum</location>
    </subcellularLocation>
</comment>
<accession>A0A6S7G7U0</accession>
<dbReference type="InterPro" id="IPR012341">
    <property type="entry name" value="6hp_glycosidase-like_sf"/>
</dbReference>
<dbReference type="GO" id="GO:1904380">
    <property type="term" value="P:endoplasmic reticulum mannose trimming"/>
    <property type="evidence" value="ECO:0007669"/>
    <property type="project" value="InterPro"/>
</dbReference>
<dbReference type="GO" id="GO:0016020">
    <property type="term" value="C:membrane"/>
    <property type="evidence" value="ECO:0007669"/>
    <property type="project" value="InterPro"/>
</dbReference>
<keyword evidence="4" id="KW-0325">Glycoprotein</keyword>
<keyword evidence="6" id="KW-0479">Metal-binding</keyword>
<feature type="region of interest" description="Disordered" evidence="8">
    <location>
        <begin position="1162"/>
        <end position="1374"/>
    </location>
</feature>
<protein>
    <recommendedName>
        <fullName evidence="7">alpha-1,2-Mannosidase</fullName>
        <ecNumber evidence="7">3.2.1.-</ecNumber>
    </recommendedName>
</protein>
<proteinExistence type="inferred from homology"/>
<feature type="active site" evidence="5">
    <location>
        <position position="328"/>
    </location>
</feature>
<organism evidence="9 10">
    <name type="scientific">Paramuricea clavata</name>
    <name type="common">Red gorgonian</name>
    <name type="synonym">Violescent sea-whip</name>
    <dbReference type="NCBI Taxonomy" id="317549"/>
    <lineage>
        <taxon>Eukaryota</taxon>
        <taxon>Metazoa</taxon>
        <taxon>Cnidaria</taxon>
        <taxon>Anthozoa</taxon>
        <taxon>Octocorallia</taxon>
        <taxon>Malacalcyonacea</taxon>
        <taxon>Plexauridae</taxon>
        <taxon>Paramuricea</taxon>
    </lineage>
</organism>
<evidence type="ECO:0000313" key="9">
    <source>
        <dbReference type="EMBL" id="CAB3984727.1"/>
    </source>
</evidence>
<feature type="compositionally biased region" description="Basic and acidic residues" evidence="8">
    <location>
        <begin position="1069"/>
        <end position="1080"/>
    </location>
</feature>
<feature type="compositionally biased region" description="Basic and acidic residues" evidence="8">
    <location>
        <begin position="1270"/>
        <end position="1285"/>
    </location>
</feature>
<dbReference type="GO" id="GO:0004571">
    <property type="term" value="F:mannosyl-oligosaccharide 1,2-alpha-mannosidase activity"/>
    <property type="evidence" value="ECO:0007669"/>
    <property type="project" value="InterPro"/>
</dbReference>
<dbReference type="SUPFAM" id="SSF48225">
    <property type="entry name" value="Seven-hairpin glycosidases"/>
    <property type="match status" value="1"/>
</dbReference>
<feature type="active site" evidence="5">
    <location>
        <position position="216"/>
    </location>
</feature>
<dbReference type="SUPFAM" id="SSF52025">
    <property type="entry name" value="PA domain"/>
    <property type="match status" value="1"/>
</dbReference>
<feature type="compositionally biased region" description="Basic and acidic residues" evidence="8">
    <location>
        <begin position="1293"/>
        <end position="1325"/>
    </location>
</feature>
<feature type="compositionally biased region" description="Basic and acidic residues" evidence="8">
    <location>
        <begin position="1162"/>
        <end position="1181"/>
    </location>
</feature>
<feature type="compositionally biased region" description="Basic and acidic residues" evidence="8">
    <location>
        <begin position="993"/>
        <end position="1015"/>
    </location>
</feature>
<dbReference type="Gene3D" id="1.50.10.10">
    <property type="match status" value="1"/>
</dbReference>
<dbReference type="GO" id="GO:0005975">
    <property type="term" value="P:carbohydrate metabolic process"/>
    <property type="evidence" value="ECO:0007669"/>
    <property type="project" value="InterPro"/>
</dbReference>
<comment type="caution">
    <text evidence="9">The sequence shown here is derived from an EMBL/GenBank/DDBJ whole genome shotgun (WGS) entry which is preliminary data.</text>
</comment>
<dbReference type="PANTHER" id="PTHR45679">
    <property type="entry name" value="ER DEGRADATION-ENHANCING ALPHA-MANNOSIDASE-LIKE PROTEIN 2"/>
    <property type="match status" value="1"/>
</dbReference>
<evidence type="ECO:0000256" key="2">
    <source>
        <dbReference type="ARBA" id="ARBA00007658"/>
    </source>
</evidence>
<evidence type="ECO:0000256" key="1">
    <source>
        <dbReference type="ARBA" id="ARBA00004240"/>
    </source>
</evidence>
<dbReference type="EMBL" id="CACRXK020000777">
    <property type="protein sequence ID" value="CAB3984727.1"/>
    <property type="molecule type" value="Genomic_DNA"/>
</dbReference>
<dbReference type="EC" id="3.2.1.-" evidence="7"/>
<keyword evidence="7" id="KW-0326">Glycosidase</keyword>
<keyword evidence="3" id="KW-0256">Endoplasmic reticulum</keyword>
<evidence type="ECO:0000256" key="8">
    <source>
        <dbReference type="SAM" id="MobiDB-lite"/>
    </source>
</evidence>
<comment type="cofactor">
    <cofactor evidence="6">
        <name>Ca(2+)</name>
        <dbReference type="ChEBI" id="CHEBI:29108"/>
    </cofactor>
</comment>
<dbReference type="GO" id="GO:0005509">
    <property type="term" value="F:calcium ion binding"/>
    <property type="evidence" value="ECO:0007669"/>
    <property type="project" value="InterPro"/>
</dbReference>
<feature type="active site" description="Proton donor" evidence="5">
    <location>
        <position position="310"/>
    </location>
</feature>
<dbReference type="Proteomes" id="UP001152795">
    <property type="component" value="Unassembled WGS sequence"/>
</dbReference>
<dbReference type="OrthoDB" id="8118055at2759"/>
<dbReference type="InterPro" id="IPR003137">
    <property type="entry name" value="PA_domain"/>
</dbReference>
<dbReference type="InterPro" id="IPR044674">
    <property type="entry name" value="EDEM1/2/3"/>
</dbReference>
<feature type="compositionally biased region" description="Basic and acidic residues" evidence="8">
    <location>
        <begin position="976"/>
        <end position="985"/>
    </location>
</feature>
<feature type="compositionally biased region" description="Low complexity" evidence="8">
    <location>
        <begin position="1344"/>
        <end position="1356"/>
    </location>
</feature>
<dbReference type="PRINTS" id="PR00747">
    <property type="entry name" value="GLYHDRLASE47"/>
</dbReference>
<feature type="region of interest" description="Disordered" evidence="8">
    <location>
        <begin position="1039"/>
        <end position="1117"/>
    </location>
</feature>
<evidence type="ECO:0000256" key="6">
    <source>
        <dbReference type="PIRSR" id="PIRSR601382-2"/>
    </source>
</evidence>
<reference evidence="9" key="1">
    <citation type="submission" date="2020-04" db="EMBL/GenBank/DDBJ databases">
        <authorList>
            <person name="Alioto T."/>
            <person name="Alioto T."/>
            <person name="Gomez Garrido J."/>
        </authorList>
    </citation>
    <scope>NUCLEOTIDE SEQUENCE</scope>
    <source>
        <strain evidence="9">A484AB</strain>
    </source>
</reference>
<dbReference type="GO" id="GO:0044322">
    <property type="term" value="C:endoplasmic reticulum quality control compartment"/>
    <property type="evidence" value="ECO:0007669"/>
    <property type="project" value="GOC"/>
</dbReference>
<comment type="similarity">
    <text evidence="2 7">Belongs to the glycosyl hydrolase 47 family.</text>
</comment>
<dbReference type="Pfam" id="PF02225">
    <property type="entry name" value="PA"/>
    <property type="match status" value="1"/>
</dbReference>